<keyword evidence="2" id="KW-1185">Reference proteome</keyword>
<dbReference type="STRING" id="572544.Ilyop_0346"/>
<gene>
    <name evidence="1" type="ordered locus">Ilyop_0346</name>
</gene>
<dbReference type="eggNOG" id="COG1905">
    <property type="taxonomic scope" value="Bacteria"/>
</dbReference>
<dbReference type="AlphaFoldDB" id="E3HAY6"/>
<dbReference type="Proteomes" id="UP000006875">
    <property type="component" value="Chromosome"/>
</dbReference>
<protein>
    <submittedName>
        <fullName evidence="1">NADH dehydrogenase (Ubiquinone) 24 kDa subunit</fullName>
    </submittedName>
</protein>
<evidence type="ECO:0000313" key="1">
    <source>
        <dbReference type="EMBL" id="ADO82135.1"/>
    </source>
</evidence>
<name>E3HAY6_ILYPC</name>
<accession>E3HAY6</accession>
<dbReference type="HOGENOM" id="CLU_054362_2_1_0"/>
<dbReference type="RefSeq" id="WP_013386805.1">
    <property type="nucleotide sequence ID" value="NC_014632.1"/>
</dbReference>
<sequence>MITKEFYQNLENFIGEMEDKRNEVQVLNFVMKEIGYIPLEVQEFIADKTGLFLVTIQNAIDFFPRYKTSIDNTVEIKVCTGLGCTGKGGLLILEELEKKLGIEAGETTKDKKYRLTTQRCFGKCAKGPNLSIGGVLYNNVNIENLEKLIKTNVK</sequence>
<dbReference type="CDD" id="cd03064">
    <property type="entry name" value="TRX_Fd_NuoE"/>
    <property type="match status" value="1"/>
</dbReference>
<dbReference type="Pfam" id="PF01257">
    <property type="entry name" value="2Fe-2S_thioredx"/>
    <property type="match status" value="1"/>
</dbReference>
<dbReference type="InterPro" id="IPR042128">
    <property type="entry name" value="NuoE_dom"/>
</dbReference>
<organism evidence="1 2">
    <name type="scientific">Ilyobacter polytropus (strain ATCC 51220 / DSM 2926 / LMG 16218 / CuHBu1)</name>
    <dbReference type="NCBI Taxonomy" id="572544"/>
    <lineage>
        <taxon>Bacteria</taxon>
        <taxon>Fusobacteriati</taxon>
        <taxon>Fusobacteriota</taxon>
        <taxon>Fusobacteriia</taxon>
        <taxon>Fusobacteriales</taxon>
        <taxon>Fusobacteriaceae</taxon>
        <taxon>Ilyobacter</taxon>
    </lineage>
</organism>
<dbReference type="KEGG" id="ipo:Ilyop_0346"/>
<dbReference type="InterPro" id="IPR036249">
    <property type="entry name" value="Thioredoxin-like_sf"/>
</dbReference>
<dbReference type="OrthoDB" id="9807941at2"/>
<dbReference type="InterPro" id="IPR028431">
    <property type="entry name" value="NADP_DH_HndA-like"/>
</dbReference>
<dbReference type="EMBL" id="CP002281">
    <property type="protein sequence ID" value="ADO82135.1"/>
    <property type="molecule type" value="Genomic_DNA"/>
</dbReference>
<dbReference type="SUPFAM" id="SSF52833">
    <property type="entry name" value="Thioredoxin-like"/>
    <property type="match status" value="1"/>
</dbReference>
<dbReference type="PANTHER" id="PTHR43342:SF2">
    <property type="entry name" value="POTENTIAL NAD-REDUCING HYDROGENASE SUBUNIT"/>
    <property type="match status" value="1"/>
</dbReference>
<dbReference type="Gene3D" id="3.40.30.10">
    <property type="entry name" value="Glutaredoxin"/>
    <property type="match status" value="1"/>
</dbReference>
<evidence type="ECO:0000313" key="2">
    <source>
        <dbReference type="Proteomes" id="UP000006875"/>
    </source>
</evidence>
<proteinExistence type="predicted"/>
<dbReference type="PANTHER" id="PTHR43342">
    <property type="entry name" value="NADH-QUINONE OXIDOREDUCTASE, E SUBUNIT"/>
    <property type="match status" value="1"/>
</dbReference>
<reference evidence="1 2" key="1">
    <citation type="journal article" date="2010" name="Stand. Genomic Sci.">
        <title>Complete genome sequence of Ilyobacter polytropus type strain (CuHbu1).</title>
        <authorList>
            <person name="Sikorski J."/>
            <person name="Chertkov O."/>
            <person name="Lapidus A."/>
            <person name="Nolan M."/>
            <person name="Lucas S."/>
            <person name="Del Rio T.G."/>
            <person name="Tice H."/>
            <person name="Cheng J.F."/>
            <person name="Tapia R."/>
            <person name="Han C."/>
            <person name="Goodwin L."/>
            <person name="Pitluck S."/>
            <person name="Liolios K."/>
            <person name="Ivanova N."/>
            <person name="Mavromatis K."/>
            <person name="Mikhailova N."/>
            <person name="Pati A."/>
            <person name="Chen A."/>
            <person name="Palaniappan K."/>
            <person name="Land M."/>
            <person name="Hauser L."/>
            <person name="Chang Y.J."/>
            <person name="Jeffries C.D."/>
            <person name="Brambilla E."/>
            <person name="Yasawong M."/>
            <person name="Rohde M."/>
            <person name="Pukall R."/>
            <person name="Spring S."/>
            <person name="Goker M."/>
            <person name="Woyke T."/>
            <person name="Bristow J."/>
            <person name="Eisen J.A."/>
            <person name="Markowitz V."/>
            <person name="Hugenholtz P."/>
            <person name="Kyrpides N.C."/>
            <person name="Klenk H.P."/>
        </authorList>
    </citation>
    <scope>NUCLEOTIDE SEQUENCE [LARGE SCALE GENOMIC DNA]</scope>
    <source>
        <strain evidence="2">ATCC 51220 / DSM 2926 / LMG 16218 / CuHBu1</strain>
    </source>
</reference>